<proteinExistence type="predicted"/>
<keyword evidence="5" id="KW-1185">Reference proteome</keyword>
<evidence type="ECO:0000259" key="3">
    <source>
        <dbReference type="Pfam" id="PF04082"/>
    </source>
</evidence>
<reference evidence="4" key="2">
    <citation type="journal article" date="2023" name="IMA Fungus">
        <title>Comparative genomic study of the Penicillium genus elucidates a diverse pangenome and 15 lateral gene transfer events.</title>
        <authorList>
            <person name="Petersen C."/>
            <person name="Sorensen T."/>
            <person name="Nielsen M.R."/>
            <person name="Sondergaard T.E."/>
            <person name="Sorensen J.L."/>
            <person name="Fitzpatrick D.A."/>
            <person name="Frisvad J.C."/>
            <person name="Nielsen K.L."/>
        </authorList>
    </citation>
    <scope>NUCLEOTIDE SEQUENCE</scope>
    <source>
        <strain evidence="4">IBT 30761</strain>
    </source>
</reference>
<evidence type="ECO:0000313" key="5">
    <source>
        <dbReference type="Proteomes" id="UP001149074"/>
    </source>
</evidence>
<feature type="compositionally biased region" description="Basic residues" evidence="2">
    <location>
        <begin position="1"/>
        <end position="10"/>
    </location>
</feature>
<reference evidence="4" key="1">
    <citation type="submission" date="2022-11" db="EMBL/GenBank/DDBJ databases">
        <authorList>
            <person name="Petersen C."/>
        </authorList>
    </citation>
    <scope>NUCLEOTIDE SEQUENCE</scope>
    <source>
        <strain evidence="4">IBT 30761</strain>
    </source>
</reference>
<dbReference type="GeneID" id="81357301"/>
<organism evidence="4 5">
    <name type="scientific">Penicillium argentinense</name>
    <dbReference type="NCBI Taxonomy" id="1131581"/>
    <lineage>
        <taxon>Eukaryota</taxon>
        <taxon>Fungi</taxon>
        <taxon>Dikarya</taxon>
        <taxon>Ascomycota</taxon>
        <taxon>Pezizomycotina</taxon>
        <taxon>Eurotiomycetes</taxon>
        <taxon>Eurotiomycetidae</taxon>
        <taxon>Eurotiales</taxon>
        <taxon>Aspergillaceae</taxon>
        <taxon>Penicillium</taxon>
    </lineage>
</organism>
<protein>
    <recommendedName>
        <fullName evidence="3">Xylanolytic transcriptional activator regulatory domain-containing protein</fullName>
    </recommendedName>
</protein>
<name>A0A9W9FF54_9EURO</name>
<feature type="domain" description="Xylanolytic transcriptional activator regulatory" evidence="3">
    <location>
        <begin position="1"/>
        <end position="61"/>
    </location>
</feature>
<dbReference type="InterPro" id="IPR007219">
    <property type="entry name" value="XnlR_reg_dom"/>
</dbReference>
<dbReference type="Proteomes" id="UP001149074">
    <property type="component" value="Unassembled WGS sequence"/>
</dbReference>
<accession>A0A9W9FF54</accession>
<dbReference type="PANTHER" id="PTHR46910">
    <property type="entry name" value="TRANSCRIPTION FACTOR PDR1"/>
    <property type="match status" value="1"/>
</dbReference>
<dbReference type="GO" id="GO:0003700">
    <property type="term" value="F:DNA-binding transcription factor activity"/>
    <property type="evidence" value="ECO:0007669"/>
    <property type="project" value="InterPro"/>
</dbReference>
<dbReference type="Pfam" id="PF04082">
    <property type="entry name" value="Fungal_trans"/>
    <property type="match status" value="1"/>
</dbReference>
<feature type="compositionally biased region" description="Polar residues" evidence="2">
    <location>
        <begin position="11"/>
        <end position="20"/>
    </location>
</feature>
<dbReference type="PANTHER" id="PTHR46910:SF25">
    <property type="entry name" value="ABC-TRANSPORTER-REGULATING TRANSCRIPTION FACTOR"/>
    <property type="match status" value="1"/>
</dbReference>
<dbReference type="EMBL" id="JAPQKI010000005">
    <property type="protein sequence ID" value="KAJ5098827.1"/>
    <property type="molecule type" value="Genomic_DNA"/>
</dbReference>
<dbReference type="OrthoDB" id="103819at2759"/>
<keyword evidence="1" id="KW-0539">Nucleus</keyword>
<dbReference type="GO" id="GO:0008270">
    <property type="term" value="F:zinc ion binding"/>
    <property type="evidence" value="ECO:0007669"/>
    <property type="project" value="InterPro"/>
</dbReference>
<dbReference type="GO" id="GO:0006351">
    <property type="term" value="P:DNA-templated transcription"/>
    <property type="evidence" value="ECO:0007669"/>
    <property type="project" value="InterPro"/>
</dbReference>
<dbReference type="InterPro" id="IPR050987">
    <property type="entry name" value="AtrR-like"/>
</dbReference>
<sequence>MRQSMGHHRSNTLTSDNSSVAESKRHAFWSLYTIDNNISLNLGLASHFPDHDIDADLITPSTDPKHRPWDMMSLVIVEFAGIQGRVYDELYSIAASKASDAIN</sequence>
<dbReference type="CDD" id="cd12148">
    <property type="entry name" value="fungal_TF_MHR"/>
    <property type="match status" value="1"/>
</dbReference>
<evidence type="ECO:0000313" key="4">
    <source>
        <dbReference type="EMBL" id="KAJ5098827.1"/>
    </source>
</evidence>
<feature type="region of interest" description="Disordered" evidence="2">
    <location>
        <begin position="1"/>
        <end position="20"/>
    </location>
</feature>
<evidence type="ECO:0000256" key="2">
    <source>
        <dbReference type="SAM" id="MobiDB-lite"/>
    </source>
</evidence>
<comment type="caution">
    <text evidence="4">The sequence shown here is derived from an EMBL/GenBank/DDBJ whole genome shotgun (WGS) entry which is preliminary data.</text>
</comment>
<dbReference type="AlphaFoldDB" id="A0A9W9FF54"/>
<gene>
    <name evidence="4" type="ORF">N7532_005828</name>
</gene>
<dbReference type="GO" id="GO:0003677">
    <property type="term" value="F:DNA binding"/>
    <property type="evidence" value="ECO:0007669"/>
    <property type="project" value="InterPro"/>
</dbReference>
<evidence type="ECO:0000256" key="1">
    <source>
        <dbReference type="ARBA" id="ARBA00023242"/>
    </source>
</evidence>
<dbReference type="RefSeq" id="XP_056474481.1">
    <property type="nucleotide sequence ID" value="XM_056618322.1"/>
</dbReference>